<reference evidence="1" key="1">
    <citation type="journal article" date="2019" name="Sci. Rep.">
        <title>Draft genome of Tanacetum cinerariifolium, the natural source of mosquito coil.</title>
        <authorList>
            <person name="Yamashiro T."/>
            <person name="Shiraishi A."/>
            <person name="Satake H."/>
            <person name="Nakayama K."/>
        </authorList>
    </citation>
    <scope>NUCLEOTIDE SEQUENCE</scope>
</reference>
<gene>
    <name evidence="1" type="ORF">Tci_277027</name>
</gene>
<dbReference type="EMBL" id="BKCJ010086883">
    <property type="protein sequence ID" value="GEX05052.1"/>
    <property type="molecule type" value="Genomic_DNA"/>
</dbReference>
<organism evidence="1">
    <name type="scientific">Tanacetum cinerariifolium</name>
    <name type="common">Dalmatian daisy</name>
    <name type="synonym">Chrysanthemum cinerariifolium</name>
    <dbReference type="NCBI Taxonomy" id="118510"/>
    <lineage>
        <taxon>Eukaryota</taxon>
        <taxon>Viridiplantae</taxon>
        <taxon>Streptophyta</taxon>
        <taxon>Embryophyta</taxon>
        <taxon>Tracheophyta</taxon>
        <taxon>Spermatophyta</taxon>
        <taxon>Magnoliopsida</taxon>
        <taxon>eudicotyledons</taxon>
        <taxon>Gunneridae</taxon>
        <taxon>Pentapetalae</taxon>
        <taxon>asterids</taxon>
        <taxon>campanulids</taxon>
        <taxon>Asterales</taxon>
        <taxon>Asteraceae</taxon>
        <taxon>Asteroideae</taxon>
        <taxon>Anthemideae</taxon>
        <taxon>Anthemidinae</taxon>
        <taxon>Tanacetum</taxon>
    </lineage>
</organism>
<feature type="non-terminal residue" evidence="1">
    <location>
        <position position="76"/>
    </location>
</feature>
<accession>A0A699H1T2</accession>
<evidence type="ECO:0000313" key="1">
    <source>
        <dbReference type="EMBL" id="GEX05052.1"/>
    </source>
</evidence>
<proteinExistence type="predicted"/>
<protein>
    <submittedName>
        <fullName evidence="1">Uncharacterized protein</fullName>
    </submittedName>
</protein>
<sequence length="76" mass="8355">MLPVGGPVRTIMGRFEYVPSLMGQKEEKRSRRAMDGLASASLSRGRALILGKVEDSRAILSTRDELIVVGEILLKK</sequence>
<dbReference type="AlphaFoldDB" id="A0A699H1T2"/>
<comment type="caution">
    <text evidence="1">The sequence shown here is derived from an EMBL/GenBank/DDBJ whole genome shotgun (WGS) entry which is preliminary data.</text>
</comment>
<name>A0A699H1T2_TANCI</name>